<reference evidence="2 3" key="1">
    <citation type="submission" date="2019-03" db="EMBL/GenBank/DDBJ databases">
        <title>Genomic Encyclopedia of Type Strains, Phase IV (KMG-IV): sequencing the most valuable type-strain genomes for metagenomic binning, comparative biology and taxonomic classification.</title>
        <authorList>
            <person name="Goeker M."/>
        </authorList>
    </citation>
    <scope>NUCLEOTIDE SEQUENCE [LARGE SCALE GENOMIC DNA]</scope>
    <source>
        <strain evidence="2 3">DSM 45934</strain>
    </source>
</reference>
<dbReference type="Proteomes" id="UP000295680">
    <property type="component" value="Unassembled WGS sequence"/>
</dbReference>
<protein>
    <submittedName>
        <fullName evidence="2">HK97 family phage portal protein</fullName>
    </submittedName>
</protein>
<organism evidence="2 3">
    <name type="scientific">Actinocrispum wychmicini</name>
    <dbReference type="NCBI Taxonomy" id="1213861"/>
    <lineage>
        <taxon>Bacteria</taxon>
        <taxon>Bacillati</taxon>
        <taxon>Actinomycetota</taxon>
        <taxon>Actinomycetes</taxon>
        <taxon>Pseudonocardiales</taxon>
        <taxon>Pseudonocardiaceae</taxon>
        <taxon>Actinocrispum</taxon>
    </lineage>
</organism>
<dbReference type="AlphaFoldDB" id="A0A4R2KEI7"/>
<gene>
    <name evidence="2" type="ORF">EV192_101729</name>
</gene>
<dbReference type="InterPro" id="IPR006944">
    <property type="entry name" value="Phage/GTA_portal"/>
</dbReference>
<comment type="caution">
    <text evidence="2">The sequence shown here is derived from an EMBL/GenBank/DDBJ whole genome shotgun (WGS) entry which is preliminary data.</text>
</comment>
<accession>A0A4R2KEI7</accession>
<evidence type="ECO:0000256" key="1">
    <source>
        <dbReference type="SAM" id="MobiDB-lite"/>
    </source>
</evidence>
<dbReference type="OrthoDB" id="9765386at2"/>
<keyword evidence="3" id="KW-1185">Reference proteome</keyword>
<dbReference type="RefSeq" id="WP_132111015.1">
    <property type="nucleotide sequence ID" value="NZ_SLWS01000001.1"/>
</dbReference>
<feature type="region of interest" description="Disordered" evidence="1">
    <location>
        <begin position="370"/>
        <end position="396"/>
    </location>
</feature>
<dbReference type="EMBL" id="SLWS01000001">
    <property type="protein sequence ID" value="TCO64945.1"/>
    <property type="molecule type" value="Genomic_DNA"/>
</dbReference>
<evidence type="ECO:0000313" key="2">
    <source>
        <dbReference type="EMBL" id="TCO64945.1"/>
    </source>
</evidence>
<evidence type="ECO:0000313" key="3">
    <source>
        <dbReference type="Proteomes" id="UP000295680"/>
    </source>
</evidence>
<sequence>MSYVLGRREQRQFQFINPPIPPNSQAGGTYGGSLDLSRTEASLQKIAVWSCVNLVATIAEILPVDVYTGQDADRKPVPMPAWMADLDGTGHGLGDWLYQYVFSAMLRGNDFGTVLDRDPIRGTPTQIVLQHPDEVRLRRDPVDGTLTWYVNNQEVKADRMWHRRVHPMPGRTLGLSPIELHALTIGLGISSLQFGSQWFRDGAHPSGILSNDELDLKNKAQADTAKARFLAAVRGTREPVVLGKGWKFDAIQVAPNESQFLETNNYTSAECCNIFGPGFAQVFGYSTGNNSLTYQNIEQRSLDLLTYAADPWLVRVERVLSALLPKPREVKFNRGALLKTDLLTRFRAHEIALRNRFETVNEVRALEELGPVPWGEEPNPPSAAPAPDMSEGGHQS</sequence>
<name>A0A4R2KEI7_9PSEU</name>
<dbReference type="Pfam" id="PF04860">
    <property type="entry name" value="Phage_portal"/>
    <property type="match status" value="1"/>
</dbReference>
<proteinExistence type="predicted"/>